<evidence type="ECO:0000313" key="3">
    <source>
        <dbReference type="Proteomes" id="UP001310594"/>
    </source>
</evidence>
<dbReference type="PANTHER" id="PTHR24148">
    <property type="entry name" value="ANKYRIN REPEAT DOMAIN-CONTAINING PROTEIN 39 HOMOLOG-RELATED"/>
    <property type="match status" value="1"/>
</dbReference>
<evidence type="ECO:0000259" key="1">
    <source>
        <dbReference type="Pfam" id="PF06985"/>
    </source>
</evidence>
<proteinExistence type="predicted"/>
<organism evidence="2 3">
    <name type="scientific">Elasticomyces elasticus</name>
    <dbReference type="NCBI Taxonomy" id="574655"/>
    <lineage>
        <taxon>Eukaryota</taxon>
        <taxon>Fungi</taxon>
        <taxon>Dikarya</taxon>
        <taxon>Ascomycota</taxon>
        <taxon>Pezizomycotina</taxon>
        <taxon>Dothideomycetes</taxon>
        <taxon>Dothideomycetidae</taxon>
        <taxon>Mycosphaerellales</taxon>
        <taxon>Teratosphaeriaceae</taxon>
        <taxon>Elasticomyces</taxon>
    </lineage>
</organism>
<dbReference type="PANTHER" id="PTHR24148:SF73">
    <property type="entry name" value="HET DOMAIN PROTEIN (AFU_ORTHOLOGUE AFUA_8G01020)"/>
    <property type="match status" value="1"/>
</dbReference>
<gene>
    <name evidence="2" type="ORF">LTR97_006206</name>
</gene>
<comment type="caution">
    <text evidence="2">The sequence shown here is derived from an EMBL/GenBank/DDBJ whole genome shotgun (WGS) entry which is preliminary data.</text>
</comment>
<accession>A0AAN8A2F9</accession>
<protein>
    <recommendedName>
        <fullName evidence="1">Heterokaryon incompatibility domain-containing protein</fullName>
    </recommendedName>
</protein>
<dbReference type="AlphaFoldDB" id="A0AAN8A2F9"/>
<dbReference type="InterPro" id="IPR052895">
    <property type="entry name" value="HetReg/Transcr_Mod"/>
</dbReference>
<dbReference type="EMBL" id="JAVRQU010000008">
    <property type="protein sequence ID" value="KAK5700071.1"/>
    <property type="molecule type" value="Genomic_DNA"/>
</dbReference>
<sequence length="703" mass="80974">MQQVPRKQKTIPEDFSYELVPIDLDSPPPYETVSYVWGDQKERKWITMVDHSHLAITKSLHNALPYLLARYKTGFLWIDQMCIDQSNLAERSAQVSIMDRIYSRGSTGLIWLGHESEDTELLQDMLMALAPSHEQSHRPIHDILKDFPPELLQSLDRSLWERECFDMAKDQDTEPFWQWLLHRARRHQCLTPRNLRIVHSDATTEESDAECEPALRDAVVEVARKIRQMLYDLLARPWFTRVWILQEVCLAHDNMFLIGSQTFTHQVLDFALGTAKHLYEERHLLQHIQFEPHSSHGWATMTLARRLKQRKPALFGLYEVLCTLHEGHVRGGTRCTDSRDLIYGIMGLCEDRGVVLVVDYKQSLHTLMIKVFRAIIERRRDLDHLSICNGVEAGTLSQQQESGLPSWVPDWTRPRNNAFVSPIRTLPHWDPSEFPHRGNGRAEEDNRLRVLGREIGQVSHCFPVETYQSLVKCYATVLFGGRYCNGYLQQVRSSLAEARLARELEMDESRLLQTALHWACFQGHRSEGMMTWGQTNEQLASILTSLYEERRWQAFPPDSHVPVPRVTKDAHTPGPFSWLSSDPDDQLRCEHGKSLWQAKDGECEVDCDLFYLRAWREATQYMQSSEGRAMLLSAEGKCLIATPNACPGDRIYILHGCRYPVLLRNLSSGEYSYVGGCFIEGGIDKRAGLTTWPEHKASILTLV</sequence>
<name>A0AAN8A2F9_9PEZI</name>
<dbReference type="InterPro" id="IPR010730">
    <property type="entry name" value="HET"/>
</dbReference>
<evidence type="ECO:0000313" key="2">
    <source>
        <dbReference type="EMBL" id="KAK5700071.1"/>
    </source>
</evidence>
<dbReference type="Proteomes" id="UP001310594">
    <property type="component" value="Unassembled WGS sequence"/>
</dbReference>
<feature type="domain" description="Heterokaryon incompatibility" evidence="1">
    <location>
        <begin position="30"/>
        <end position="247"/>
    </location>
</feature>
<dbReference type="Pfam" id="PF06985">
    <property type="entry name" value="HET"/>
    <property type="match status" value="1"/>
</dbReference>
<reference evidence="2" key="1">
    <citation type="submission" date="2023-08" db="EMBL/GenBank/DDBJ databases">
        <title>Black Yeasts Isolated from many extreme environments.</title>
        <authorList>
            <person name="Coleine C."/>
            <person name="Stajich J.E."/>
            <person name="Selbmann L."/>
        </authorList>
    </citation>
    <scope>NUCLEOTIDE SEQUENCE</scope>
    <source>
        <strain evidence="2">CCFEE 5810</strain>
    </source>
</reference>